<evidence type="ECO:0000313" key="4">
    <source>
        <dbReference type="Proteomes" id="UP001165044"/>
    </source>
</evidence>
<dbReference type="PANTHER" id="PTHR43031:SF1">
    <property type="entry name" value="PYRIDINE NUCLEOTIDE-DISULPHIDE OXIDOREDUCTASE"/>
    <property type="match status" value="1"/>
</dbReference>
<feature type="transmembrane region" description="Helical" evidence="1">
    <location>
        <begin position="20"/>
        <end position="39"/>
    </location>
</feature>
<dbReference type="SMART" id="SM00450">
    <property type="entry name" value="RHOD"/>
    <property type="match status" value="1"/>
</dbReference>
<keyword evidence="1" id="KW-0472">Membrane</keyword>
<name>A0ABQ5Q0U7_9BACT</name>
<keyword evidence="1" id="KW-1133">Transmembrane helix</keyword>
<organism evidence="3 4">
    <name type="scientific">Geothrix edaphica</name>
    <dbReference type="NCBI Taxonomy" id="2927976"/>
    <lineage>
        <taxon>Bacteria</taxon>
        <taxon>Pseudomonadati</taxon>
        <taxon>Acidobacteriota</taxon>
        <taxon>Holophagae</taxon>
        <taxon>Holophagales</taxon>
        <taxon>Holophagaceae</taxon>
        <taxon>Geothrix</taxon>
    </lineage>
</organism>
<dbReference type="SUPFAM" id="SSF52821">
    <property type="entry name" value="Rhodanese/Cell cycle control phosphatase"/>
    <property type="match status" value="1"/>
</dbReference>
<proteinExistence type="predicted"/>
<sequence>MSAFAQDLTTLKGWMEAYPFLPGLVFATLCLVLLFAVALPRLRSWFRGKGRPVLDPLQVEELLQGPGVLLVDLRDEEAFRRGHIRGCLHVPFGELTRRFAAPDPQAKRALVLVDETDALSHRALRLLVARGFEWVYVLQGGMRAWRGESRPVVK</sequence>
<evidence type="ECO:0000313" key="3">
    <source>
        <dbReference type="EMBL" id="GLH67970.1"/>
    </source>
</evidence>
<dbReference type="RefSeq" id="WP_285609539.1">
    <property type="nucleotide sequence ID" value="NZ_BSDC01000003.1"/>
</dbReference>
<dbReference type="PANTHER" id="PTHR43031">
    <property type="entry name" value="FAD-DEPENDENT OXIDOREDUCTASE"/>
    <property type="match status" value="1"/>
</dbReference>
<dbReference type="PROSITE" id="PS50206">
    <property type="entry name" value="RHODANESE_3"/>
    <property type="match status" value="1"/>
</dbReference>
<dbReference type="CDD" id="cd00158">
    <property type="entry name" value="RHOD"/>
    <property type="match status" value="1"/>
</dbReference>
<dbReference type="EMBL" id="BSDC01000003">
    <property type="protein sequence ID" value="GLH67970.1"/>
    <property type="molecule type" value="Genomic_DNA"/>
</dbReference>
<accession>A0ABQ5Q0U7</accession>
<dbReference type="InterPro" id="IPR001763">
    <property type="entry name" value="Rhodanese-like_dom"/>
</dbReference>
<dbReference type="Proteomes" id="UP001165044">
    <property type="component" value="Unassembled WGS sequence"/>
</dbReference>
<dbReference type="InterPro" id="IPR036873">
    <property type="entry name" value="Rhodanese-like_dom_sf"/>
</dbReference>
<evidence type="ECO:0000256" key="1">
    <source>
        <dbReference type="SAM" id="Phobius"/>
    </source>
</evidence>
<comment type="caution">
    <text evidence="3">The sequence shown here is derived from an EMBL/GenBank/DDBJ whole genome shotgun (WGS) entry which is preliminary data.</text>
</comment>
<dbReference type="InterPro" id="IPR050229">
    <property type="entry name" value="GlpE_sulfurtransferase"/>
</dbReference>
<keyword evidence="4" id="KW-1185">Reference proteome</keyword>
<gene>
    <name evidence="3" type="ORF">GETHED_23340</name>
</gene>
<feature type="domain" description="Rhodanese" evidence="2">
    <location>
        <begin position="64"/>
        <end position="154"/>
    </location>
</feature>
<reference evidence="3" key="1">
    <citation type="journal article" date="2023" name="Antonie Van Leeuwenhoek">
        <title>Mesoterricola silvestris gen. nov., sp. nov., Mesoterricola sediminis sp. nov., Geothrix oryzae sp. nov., Geothrix edaphica sp. nov., Geothrix rubra sp. nov., and Geothrix limicola sp. nov., six novel members of Acidobacteriota isolated from soils.</title>
        <authorList>
            <person name="Itoh H."/>
            <person name="Sugisawa Y."/>
            <person name="Mise K."/>
            <person name="Xu Z."/>
            <person name="Kuniyasu M."/>
            <person name="Ushijima N."/>
            <person name="Kawano K."/>
            <person name="Kobayashi E."/>
            <person name="Shiratori Y."/>
            <person name="Masuda Y."/>
            <person name="Senoo K."/>
        </authorList>
    </citation>
    <scope>NUCLEOTIDE SEQUENCE</scope>
    <source>
        <strain evidence="3">Red802</strain>
    </source>
</reference>
<dbReference type="Gene3D" id="3.40.250.10">
    <property type="entry name" value="Rhodanese-like domain"/>
    <property type="match status" value="1"/>
</dbReference>
<keyword evidence="1" id="KW-0812">Transmembrane</keyword>
<dbReference type="Pfam" id="PF00581">
    <property type="entry name" value="Rhodanese"/>
    <property type="match status" value="1"/>
</dbReference>
<protein>
    <recommendedName>
        <fullName evidence="2">Rhodanese domain-containing protein</fullName>
    </recommendedName>
</protein>
<evidence type="ECO:0000259" key="2">
    <source>
        <dbReference type="PROSITE" id="PS50206"/>
    </source>
</evidence>